<proteinExistence type="predicted"/>
<keyword evidence="2 7" id="KW-0812">Transmembrane</keyword>
<feature type="transmembrane region" description="Helical" evidence="7">
    <location>
        <begin position="262"/>
        <end position="286"/>
    </location>
</feature>
<dbReference type="GO" id="GO:0016887">
    <property type="term" value="F:ATP hydrolysis activity"/>
    <property type="evidence" value="ECO:0007669"/>
    <property type="project" value="InterPro"/>
</dbReference>
<protein>
    <submittedName>
        <fullName evidence="10">ATP-binding cassette subfamily B protein</fullName>
    </submittedName>
</protein>
<evidence type="ECO:0000256" key="2">
    <source>
        <dbReference type="ARBA" id="ARBA00022692"/>
    </source>
</evidence>
<dbReference type="InterPro" id="IPR027417">
    <property type="entry name" value="P-loop_NTPase"/>
</dbReference>
<dbReference type="InterPro" id="IPR039421">
    <property type="entry name" value="Type_1_exporter"/>
</dbReference>
<dbReference type="GO" id="GO:0005886">
    <property type="term" value="C:plasma membrane"/>
    <property type="evidence" value="ECO:0007669"/>
    <property type="project" value="UniProtKB-SubCell"/>
</dbReference>
<dbReference type="PANTHER" id="PTHR24221">
    <property type="entry name" value="ATP-BINDING CASSETTE SUB-FAMILY B"/>
    <property type="match status" value="1"/>
</dbReference>
<dbReference type="SMART" id="SM00382">
    <property type="entry name" value="AAA"/>
    <property type="match status" value="1"/>
</dbReference>
<feature type="transmembrane region" description="Helical" evidence="7">
    <location>
        <begin position="78"/>
        <end position="95"/>
    </location>
</feature>
<dbReference type="SUPFAM" id="SSF52540">
    <property type="entry name" value="P-loop containing nucleoside triphosphate hydrolases"/>
    <property type="match status" value="1"/>
</dbReference>
<feature type="transmembrane region" description="Helical" evidence="7">
    <location>
        <begin position="179"/>
        <end position="198"/>
    </location>
</feature>
<accession>A0A841I075</accession>
<keyword evidence="3" id="KW-0547">Nucleotide-binding</keyword>
<dbReference type="InterPro" id="IPR003593">
    <property type="entry name" value="AAA+_ATPase"/>
</dbReference>
<keyword evidence="4 10" id="KW-0067">ATP-binding</keyword>
<dbReference type="PANTHER" id="PTHR24221:SF654">
    <property type="entry name" value="ATP-BINDING CASSETTE SUB-FAMILY B MEMBER 6"/>
    <property type="match status" value="1"/>
</dbReference>
<dbReference type="InterPro" id="IPR011527">
    <property type="entry name" value="ABC1_TM_dom"/>
</dbReference>
<gene>
    <name evidence="10" type="ORF">HNR42_002027</name>
</gene>
<dbReference type="SUPFAM" id="SSF90123">
    <property type="entry name" value="ABC transporter transmembrane region"/>
    <property type="match status" value="1"/>
</dbReference>
<feature type="domain" description="ABC transmembrane type-1" evidence="9">
    <location>
        <begin position="51"/>
        <end position="324"/>
    </location>
</feature>
<comment type="subcellular location">
    <subcellularLocation>
        <location evidence="1">Cell membrane</location>
        <topology evidence="1">Multi-pass membrane protein</topology>
    </subcellularLocation>
</comment>
<dbReference type="AlphaFoldDB" id="A0A841I075"/>
<keyword evidence="6 7" id="KW-0472">Membrane</keyword>
<evidence type="ECO:0000256" key="1">
    <source>
        <dbReference type="ARBA" id="ARBA00004651"/>
    </source>
</evidence>
<evidence type="ECO:0000259" key="8">
    <source>
        <dbReference type="PROSITE" id="PS50893"/>
    </source>
</evidence>
<dbReference type="CDD" id="cd03228">
    <property type="entry name" value="ABCC_MRP_Like"/>
    <property type="match status" value="1"/>
</dbReference>
<dbReference type="InterPro" id="IPR036640">
    <property type="entry name" value="ABC1_TM_sf"/>
</dbReference>
<feature type="transmembrane region" description="Helical" evidence="7">
    <location>
        <begin position="46"/>
        <end position="66"/>
    </location>
</feature>
<dbReference type="RefSeq" id="WP_183987142.1">
    <property type="nucleotide sequence ID" value="NZ_JACHHG010000006.1"/>
</dbReference>
<comment type="caution">
    <text evidence="10">The sequence shown here is derived from an EMBL/GenBank/DDBJ whole genome shotgun (WGS) entry which is preliminary data.</text>
</comment>
<keyword evidence="5 7" id="KW-1133">Transmembrane helix</keyword>
<dbReference type="GO" id="GO:0140359">
    <property type="term" value="F:ABC-type transporter activity"/>
    <property type="evidence" value="ECO:0007669"/>
    <property type="project" value="InterPro"/>
</dbReference>
<evidence type="ECO:0000256" key="3">
    <source>
        <dbReference type="ARBA" id="ARBA00022741"/>
    </source>
</evidence>
<dbReference type="GO" id="GO:0005524">
    <property type="term" value="F:ATP binding"/>
    <property type="evidence" value="ECO:0007669"/>
    <property type="project" value="UniProtKB-KW"/>
</dbReference>
<evidence type="ECO:0000256" key="5">
    <source>
        <dbReference type="ARBA" id="ARBA00022989"/>
    </source>
</evidence>
<keyword evidence="11" id="KW-1185">Reference proteome</keyword>
<dbReference type="Gene3D" id="1.20.1560.10">
    <property type="entry name" value="ABC transporter type 1, transmembrane domain"/>
    <property type="match status" value="1"/>
</dbReference>
<dbReference type="PROSITE" id="PS50893">
    <property type="entry name" value="ABC_TRANSPORTER_2"/>
    <property type="match status" value="1"/>
</dbReference>
<dbReference type="Gene3D" id="3.40.50.300">
    <property type="entry name" value="P-loop containing nucleotide triphosphate hydrolases"/>
    <property type="match status" value="1"/>
</dbReference>
<evidence type="ECO:0000256" key="7">
    <source>
        <dbReference type="SAM" id="Phobius"/>
    </source>
</evidence>
<evidence type="ECO:0000259" key="9">
    <source>
        <dbReference type="PROSITE" id="PS50929"/>
    </source>
</evidence>
<dbReference type="Pfam" id="PF00005">
    <property type="entry name" value="ABC_tran"/>
    <property type="match status" value="1"/>
</dbReference>
<dbReference type="Proteomes" id="UP000569951">
    <property type="component" value="Unassembled WGS sequence"/>
</dbReference>
<feature type="domain" description="ABC transporter" evidence="8">
    <location>
        <begin position="357"/>
        <end position="602"/>
    </location>
</feature>
<evidence type="ECO:0000313" key="10">
    <source>
        <dbReference type="EMBL" id="MBB6098593.1"/>
    </source>
</evidence>
<feature type="transmembrane region" description="Helical" evidence="7">
    <location>
        <begin position="153"/>
        <end position="173"/>
    </location>
</feature>
<dbReference type="GO" id="GO:0034040">
    <property type="term" value="F:ATPase-coupled lipid transmembrane transporter activity"/>
    <property type="evidence" value="ECO:0007669"/>
    <property type="project" value="TreeGrafter"/>
</dbReference>
<organism evidence="10 11">
    <name type="scientific">Deinobacterium chartae</name>
    <dbReference type="NCBI Taxonomy" id="521158"/>
    <lineage>
        <taxon>Bacteria</taxon>
        <taxon>Thermotogati</taxon>
        <taxon>Deinococcota</taxon>
        <taxon>Deinococci</taxon>
        <taxon>Deinococcales</taxon>
        <taxon>Deinococcaceae</taxon>
        <taxon>Deinobacterium</taxon>
    </lineage>
</organism>
<dbReference type="EMBL" id="JACHHG010000006">
    <property type="protein sequence ID" value="MBB6098593.1"/>
    <property type="molecule type" value="Genomic_DNA"/>
</dbReference>
<evidence type="ECO:0000256" key="6">
    <source>
        <dbReference type="ARBA" id="ARBA00023136"/>
    </source>
</evidence>
<evidence type="ECO:0000313" key="11">
    <source>
        <dbReference type="Proteomes" id="UP000569951"/>
    </source>
</evidence>
<sequence length="623" mass="67063">MSVFPAVRCPGGVLRAFAAWARGAAAFRLALELALTSARAAFFRDLLLEPLGLLLSVLTGVGLKLILDALSRDQGGWALGWALGWGASIGLMFLLQGSAARARMRLDESVRIALEARVTRVALDSDLGLLESPAFLDRLELLRQHKDRLGRGPGLLVLTVSLLLRFAVTVALLTVMNPLLLLLLLVAWIPAATAVHGARRAAEAERAVASRLRRARSLLEAATGRAGLSELQASGAGAWLEERYLCEVTGAGREIERARLRALALTLLGWTLFGLGFTAAVGWMVARAARGEATVGDVVLVVFLAALTWSQMINAVGAVSEVAALFKATDHLCWLEKQRRAGKPSGCGAPRRLRRGIRLQDVHFRYPGQEREVLAGLNLCLPAGSVVALVGENGAGKSTLAWLLLGLYQPTSGRVLADDVALLEMREGDWQSRCSVVLQDAARWELTLGEAVGVGHLRRLKEAGRLRAALASAGAAQLEAKHPQGLRQQLGRAWGGWEPSGGQWQKLALARGAMRDRPLLYVFDEPASALDLEAEALLNRRLVARARRCAREGAVTVLVTHRLCGASGADLIVLLHAGRAVEIGSHARLLAQGGRYAELFRLQRRAHGLEEQRDLETAEAEAK</sequence>
<dbReference type="InterPro" id="IPR003439">
    <property type="entry name" value="ABC_transporter-like_ATP-bd"/>
</dbReference>
<reference evidence="10 11" key="1">
    <citation type="submission" date="2020-08" db="EMBL/GenBank/DDBJ databases">
        <title>Genomic Encyclopedia of Type Strains, Phase IV (KMG-IV): sequencing the most valuable type-strain genomes for metagenomic binning, comparative biology and taxonomic classification.</title>
        <authorList>
            <person name="Goeker M."/>
        </authorList>
    </citation>
    <scope>NUCLEOTIDE SEQUENCE [LARGE SCALE GENOMIC DNA]</scope>
    <source>
        <strain evidence="10 11">DSM 21458</strain>
    </source>
</reference>
<dbReference type="PROSITE" id="PS50929">
    <property type="entry name" value="ABC_TM1F"/>
    <property type="match status" value="1"/>
</dbReference>
<name>A0A841I075_9DEIO</name>
<evidence type="ECO:0000256" key="4">
    <source>
        <dbReference type="ARBA" id="ARBA00022840"/>
    </source>
</evidence>